<protein>
    <submittedName>
        <fullName evidence="1">Ca2+/Na+ antiporter</fullName>
    </submittedName>
</protein>
<sequence>MATSETELLARVGELNSPESPFVFRAENGRIVGSWDIAHIRYVAPLGAGQIDEEYSIEVTLDPETSTYEVHEQQTTSELKGGFTAGGGFHLSGGTSTFRGSQTRRSAGFVAGTHVSTPSGSGTSAEWSFDTDRIKQPLYAFLDQNGWTKKKGFFGRLFGG</sequence>
<proteinExistence type="predicted"/>
<dbReference type="eggNOG" id="ENOG50336VC">
    <property type="taxonomic scope" value="Bacteria"/>
</dbReference>
<dbReference type="AlphaFoldDB" id="E8N9C6"/>
<gene>
    <name evidence="1" type="ordered locus">MTES_2808</name>
</gene>
<dbReference type="HOGENOM" id="CLU_1642519_0_0_11"/>
<evidence type="ECO:0000313" key="2">
    <source>
        <dbReference type="Proteomes" id="UP000008975"/>
    </source>
</evidence>
<dbReference type="OrthoDB" id="2302572at2"/>
<dbReference type="KEGG" id="mts:MTES_2808"/>
<accession>E8N9C6</accession>
<reference evidence="1 2" key="1">
    <citation type="journal article" date="2011" name="J. Bacteriol.">
        <title>Genome sequence of Microbacterium testaceum StLB037, an N-acylhomoserine lactone-degrading bacterium isolated from potato leaves.</title>
        <authorList>
            <person name="Morohoshi T."/>
            <person name="Wang W.-Z."/>
            <person name="Someya N."/>
            <person name="Ikeda T."/>
        </authorList>
    </citation>
    <scope>NUCLEOTIDE SEQUENCE [LARGE SCALE GENOMIC DNA]</scope>
    <source>
        <strain evidence="1 2">StLB037</strain>
    </source>
</reference>
<reference key="2">
    <citation type="submission" date="2011-02" db="EMBL/GenBank/DDBJ databases">
        <title>Genome sequence of Microbacterium testaceum StLB037.</title>
        <authorList>
            <person name="Morohoshi T."/>
            <person name="Wang W.Z."/>
            <person name="Someya N."/>
            <person name="Ikeda T."/>
        </authorList>
    </citation>
    <scope>NUCLEOTIDE SEQUENCE</scope>
    <source>
        <strain>StLB037</strain>
    </source>
</reference>
<evidence type="ECO:0000313" key="1">
    <source>
        <dbReference type="EMBL" id="BAJ75772.1"/>
    </source>
</evidence>
<organism evidence="1 2">
    <name type="scientific">Microbacterium testaceum (strain StLB037)</name>
    <dbReference type="NCBI Taxonomy" id="979556"/>
    <lineage>
        <taxon>Bacteria</taxon>
        <taxon>Bacillati</taxon>
        <taxon>Actinomycetota</taxon>
        <taxon>Actinomycetes</taxon>
        <taxon>Micrococcales</taxon>
        <taxon>Microbacteriaceae</taxon>
        <taxon>Microbacterium</taxon>
    </lineage>
</organism>
<dbReference type="RefSeq" id="WP_013585897.1">
    <property type="nucleotide sequence ID" value="NC_015125.1"/>
</dbReference>
<dbReference type="STRING" id="979556.MTES_2808"/>
<dbReference type="Proteomes" id="UP000008975">
    <property type="component" value="Chromosome"/>
</dbReference>
<dbReference type="EMBL" id="AP012052">
    <property type="protein sequence ID" value="BAJ75772.1"/>
    <property type="molecule type" value="Genomic_DNA"/>
</dbReference>
<name>E8N9C6_MICTS</name>